<dbReference type="GO" id="GO:0020037">
    <property type="term" value="F:heme binding"/>
    <property type="evidence" value="ECO:0007669"/>
    <property type="project" value="UniProtKB-UniRule"/>
</dbReference>
<evidence type="ECO:0000256" key="2">
    <source>
        <dbReference type="ARBA" id="ARBA00002322"/>
    </source>
</evidence>
<feature type="binding site" evidence="16">
    <location>
        <position position="90"/>
    </location>
    <ligand>
        <name>Ca(2+)</name>
        <dbReference type="ChEBI" id="CHEBI:29108"/>
        <label>1</label>
    </ligand>
</feature>
<evidence type="ECO:0000256" key="10">
    <source>
        <dbReference type="ARBA" id="ARBA00023004"/>
    </source>
</evidence>
<comment type="catalytic activity">
    <reaction evidence="1 19">
        <text>2 a phenolic donor + H2O2 = 2 a phenolic radical donor + 2 H2O</text>
        <dbReference type="Rhea" id="RHEA:56136"/>
        <dbReference type="ChEBI" id="CHEBI:15377"/>
        <dbReference type="ChEBI" id="CHEBI:16240"/>
        <dbReference type="ChEBI" id="CHEBI:139520"/>
        <dbReference type="ChEBI" id="CHEBI:139521"/>
        <dbReference type="EC" id="1.11.1.7"/>
    </reaction>
</comment>
<feature type="disulfide bond" evidence="18">
    <location>
        <begin position="70"/>
        <end position="75"/>
    </location>
</feature>
<reference evidence="21" key="1">
    <citation type="journal article" date="2021" name="Front. Plant Sci.">
        <title>Chromosome-Scale Genome Assembly for Chinese Sour Jujube and Insights Into Its Genome Evolution and Domestication Signature.</title>
        <authorList>
            <person name="Shen L.-Y."/>
            <person name="Luo H."/>
            <person name="Wang X.-L."/>
            <person name="Wang X.-M."/>
            <person name="Qiu X.-J."/>
            <person name="Liu H."/>
            <person name="Zhou S.-S."/>
            <person name="Jia K.-H."/>
            <person name="Nie S."/>
            <person name="Bao Y.-T."/>
            <person name="Zhang R.-G."/>
            <person name="Yun Q.-Z."/>
            <person name="Chai Y.-H."/>
            <person name="Lu J.-Y."/>
            <person name="Li Y."/>
            <person name="Zhao S.-W."/>
            <person name="Mao J.-F."/>
            <person name="Jia S.-G."/>
            <person name="Mao Y.-M."/>
        </authorList>
    </citation>
    <scope>NUCLEOTIDE SEQUENCE</scope>
    <source>
        <strain evidence="21">AT0</strain>
        <tissue evidence="21">Leaf</tissue>
    </source>
</reference>
<evidence type="ECO:0000259" key="20">
    <source>
        <dbReference type="PROSITE" id="PS50873"/>
    </source>
</evidence>
<dbReference type="EMBL" id="JAEACU010000004">
    <property type="protein sequence ID" value="KAH7532328.1"/>
    <property type="molecule type" value="Genomic_DNA"/>
</dbReference>
<dbReference type="PROSITE" id="PS00436">
    <property type="entry name" value="PEROXIDASE_2"/>
    <property type="match status" value="1"/>
</dbReference>
<keyword evidence="8 16" id="KW-0106">Calcium</keyword>
<feature type="binding site" description="axial binding residue" evidence="16">
    <location>
        <position position="194"/>
    </location>
    <ligand>
        <name>heme b</name>
        <dbReference type="ChEBI" id="CHEBI:60344"/>
    </ligand>
    <ligandPart>
        <name>Fe</name>
        <dbReference type="ChEBI" id="CHEBI:18248"/>
    </ligandPart>
</feature>
<dbReference type="SUPFAM" id="SSF48113">
    <property type="entry name" value="Heme-dependent peroxidases"/>
    <property type="match status" value="1"/>
</dbReference>
<keyword evidence="19" id="KW-0732">Signal</keyword>
<feature type="signal peptide" evidence="19">
    <location>
        <begin position="1"/>
        <end position="26"/>
    </location>
</feature>
<comment type="similarity">
    <text evidence="19">Belongs to the peroxidase family. Classical plant (class III) peroxidase subfamily.</text>
</comment>
<keyword evidence="12" id="KW-0325">Glycoprotein</keyword>
<keyword evidence="7 16" id="KW-0479">Metal-binding</keyword>
<comment type="subcellular location">
    <subcellularLocation>
        <location evidence="19">Secreted</location>
    </subcellularLocation>
</comment>
<dbReference type="CDD" id="cd00693">
    <property type="entry name" value="secretory_peroxidase"/>
    <property type="match status" value="1"/>
</dbReference>
<proteinExistence type="inferred from homology"/>
<dbReference type="PANTHER" id="PTHR31388">
    <property type="entry name" value="PEROXIDASE 72-RELATED"/>
    <property type="match status" value="1"/>
</dbReference>
<feature type="disulfide bond" evidence="18">
    <location>
        <begin position="201"/>
        <end position="233"/>
    </location>
</feature>
<evidence type="ECO:0000256" key="11">
    <source>
        <dbReference type="ARBA" id="ARBA00023157"/>
    </source>
</evidence>
<feature type="binding site" evidence="16">
    <location>
        <position position="72"/>
    </location>
    <ligand>
        <name>Ca(2+)</name>
        <dbReference type="ChEBI" id="CHEBI:29108"/>
        <label>1</label>
    </ligand>
</feature>
<comment type="cofactor">
    <cofactor evidence="16 19">
        <name>heme b</name>
        <dbReference type="ChEBI" id="CHEBI:60344"/>
    </cofactor>
    <text evidence="16 19">Binds 1 heme b (iron(II)-protoporphyrin IX) group per subunit.</text>
</comment>
<keyword evidence="19" id="KW-0964">Secreted</keyword>
<feature type="binding site" evidence="16">
    <location>
        <position position="249"/>
    </location>
    <ligand>
        <name>Ca(2+)</name>
        <dbReference type="ChEBI" id="CHEBI:29108"/>
        <label>2</label>
    </ligand>
</feature>
<keyword evidence="6 19" id="KW-0349">Heme</keyword>
<feature type="disulfide bond" evidence="18">
    <location>
        <begin position="123"/>
        <end position="324"/>
    </location>
</feature>
<keyword evidence="9 19" id="KW-0560">Oxidoreductase</keyword>
<dbReference type="GO" id="GO:0140825">
    <property type="term" value="F:lactoperoxidase activity"/>
    <property type="evidence" value="ECO:0007669"/>
    <property type="project" value="UniProtKB-EC"/>
</dbReference>
<feature type="chain" id="PRO_5038166075" description="Peroxidase" evidence="19">
    <location>
        <begin position="27"/>
        <end position="342"/>
    </location>
</feature>
<feature type="binding site" evidence="15">
    <location>
        <position position="164"/>
    </location>
    <ligand>
        <name>substrate</name>
    </ligand>
</feature>
<dbReference type="Proteomes" id="UP000813462">
    <property type="component" value="Unassembled WGS sequence"/>
</dbReference>
<dbReference type="InterPro" id="IPR000823">
    <property type="entry name" value="Peroxidase_pln"/>
</dbReference>
<evidence type="ECO:0000313" key="22">
    <source>
        <dbReference type="Proteomes" id="UP000813462"/>
    </source>
</evidence>
<dbReference type="Gene3D" id="1.10.420.10">
    <property type="entry name" value="Peroxidase, domain 2"/>
    <property type="match status" value="1"/>
</dbReference>
<evidence type="ECO:0000256" key="16">
    <source>
        <dbReference type="PIRSR" id="PIRSR600823-3"/>
    </source>
</evidence>
<evidence type="ECO:0000256" key="7">
    <source>
        <dbReference type="ARBA" id="ARBA00022723"/>
    </source>
</evidence>
<feature type="site" description="Transition state stabilizer" evidence="17">
    <location>
        <position position="64"/>
    </location>
</feature>
<evidence type="ECO:0000256" key="9">
    <source>
        <dbReference type="ARBA" id="ARBA00023002"/>
    </source>
</evidence>
<dbReference type="PROSITE" id="PS50873">
    <property type="entry name" value="PEROXIDASE_4"/>
    <property type="match status" value="1"/>
</dbReference>
<sequence length="342" mass="36638">MASSSSSSHYNLATLVLSLLLVGGYGQLDPTFYDVTCPNITSIVRGVIEDALQTDARIAASLIRLHFHDCFVQGCDGSLLLDSTDTIDSEKLAPPNSNSARGFDVVDRIKSELEAACPNIVSCADILAIASEQSVELSDGPSWSVPFGRRDSTTANRTAAGNLPSPFETLDQLQKKFSDLNLTSTDLVALSGGHTFGRSQCQFFTHRIYNFTGTADQDPSLNSTYANTLSQLCPQGGNGSVLANLDVSTPDTFDNNYFSNLLIGKGLLQSDQELFSTTGADTIPIVSNFSANQTLFFEAFVESMIKMGNLSPLTGTDGEIRLNCSRINADSYGSRGALVAEY</sequence>
<comment type="function">
    <text evidence="2">Removal of H(2)O(2), oxidation of toxic reductants, biosynthesis and degradation of lignin, suberization, auxin catabolism, response to environmental stresses such as wounding, pathogen attack and oxidative stress. These functions might be dependent on each isozyme/isoform in each plant tissue.</text>
</comment>
<dbReference type="EC" id="1.11.1.7" evidence="4 19"/>
<comment type="caution">
    <text evidence="21">The sequence shown here is derived from an EMBL/GenBank/DDBJ whole genome shotgun (WGS) entry which is preliminary data.</text>
</comment>
<dbReference type="InterPro" id="IPR033905">
    <property type="entry name" value="Secretory_peroxidase"/>
</dbReference>
<dbReference type="Gene3D" id="1.10.520.10">
    <property type="match status" value="1"/>
</dbReference>
<keyword evidence="10 16" id="KW-0408">Iron</keyword>
<evidence type="ECO:0000256" key="1">
    <source>
        <dbReference type="ARBA" id="ARBA00000189"/>
    </source>
</evidence>
<keyword evidence="13 19" id="KW-0376">Hydrogen peroxide</keyword>
<protein>
    <recommendedName>
        <fullName evidence="4 19">Peroxidase</fullName>
        <ecNumber evidence="4 19">1.11.1.7</ecNumber>
    </recommendedName>
</protein>
<feature type="active site" description="Proton acceptor" evidence="14">
    <location>
        <position position="68"/>
    </location>
</feature>
<evidence type="ECO:0000256" key="14">
    <source>
        <dbReference type="PIRSR" id="PIRSR600823-1"/>
    </source>
</evidence>
<feature type="domain" description="Plant heme peroxidase family profile" evidence="20">
    <location>
        <begin position="27"/>
        <end position="328"/>
    </location>
</feature>
<dbReference type="AlphaFoldDB" id="A0A978VGV9"/>
<organism evidence="21 22">
    <name type="scientific">Ziziphus jujuba var. spinosa</name>
    <dbReference type="NCBI Taxonomy" id="714518"/>
    <lineage>
        <taxon>Eukaryota</taxon>
        <taxon>Viridiplantae</taxon>
        <taxon>Streptophyta</taxon>
        <taxon>Embryophyta</taxon>
        <taxon>Tracheophyta</taxon>
        <taxon>Spermatophyta</taxon>
        <taxon>Magnoliopsida</taxon>
        <taxon>eudicotyledons</taxon>
        <taxon>Gunneridae</taxon>
        <taxon>Pentapetalae</taxon>
        <taxon>rosids</taxon>
        <taxon>fabids</taxon>
        <taxon>Rosales</taxon>
        <taxon>Rhamnaceae</taxon>
        <taxon>Paliureae</taxon>
        <taxon>Ziziphus</taxon>
    </lineage>
</organism>
<evidence type="ECO:0000313" key="21">
    <source>
        <dbReference type="EMBL" id="KAH7532328.1"/>
    </source>
</evidence>
<feature type="binding site" evidence="16">
    <location>
        <position position="69"/>
    </location>
    <ligand>
        <name>Ca(2+)</name>
        <dbReference type="ChEBI" id="CHEBI:29108"/>
        <label>1</label>
    </ligand>
</feature>
<feature type="binding site" evidence="16">
    <location>
        <position position="78"/>
    </location>
    <ligand>
        <name>Ca(2+)</name>
        <dbReference type="ChEBI" id="CHEBI:29108"/>
        <label>1</label>
    </ligand>
</feature>
<evidence type="ECO:0000256" key="3">
    <source>
        <dbReference type="ARBA" id="ARBA00006873"/>
    </source>
</evidence>
<dbReference type="PANTHER" id="PTHR31388:SF270">
    <property type="entry name" value="PEROXIDASE 22-RELATED"/>
    <property type="match status" value="1"/>
</dbReference>
<accession>A0A978VGV9</accession>
<evidence type="ECO:0000256" key="6">
    <source>
        <dbReference type="ARBA" id="ARBA00022617"/>
    </source>
</evidence>
<evidence type="ECO:0000256" key="13">
    <source>
        <dbReference type="ARBA" id="ARBA00023324"/>
    </source>
</evidence>
<evidence type="ECO:0000256" key="17">
    <source>
        <dbReference type="PIRSR" id="PIRSR600823-4"/>
    </source>
</evidence>
<dbReference type="FunFam" id="1.10.520.10:FF:000001">
    <property type="entry name" value="Peroxidase"/>
    <property type="match status" value="1"/>
</dbReference>
<evidence type="ECO:0000256" key="18">
    <source>
        <dbReference type="PIRSR" id="PIRSR600823-5"/>
    </source>
</evidence>
<dbReference type="PRINTS" id="PR00458">
    <property type="entry name" value="PEROXIDASE"/>
</dbReference>
<dbReference type="GO" id="GO:0006979">
    <property type="term" value="P:response to oxidative stress"/>
    <property type="evidence" value="ECO:0007669"/>
    <property type="project" value="UniProtKB-UniRule"/>
</dbReference>
<feature type="binding site" evidence="16">
    <location>
        <position position="254"/>
    </location>
    <ligand>
        <name>Ca(2+)</name>
        <dbReference type="ChEBI" id="CHEBI:29108"/>
        <label>2</label>
    </ligand>
</feature>
<keyword evidence="5 19" id="KW-0575">Peroxidase</keyword>
<evidence type="ECO:0000256" key="12">
    <source>
        <dbReference type="ARBA" id="ARBA00023180"/>
    </source>
</evidence>
<evidence type="ECO:0000256" key="4">
    <source>
        <dbReference type="ARBA" id="ARBA00012313"/>
    </source>
</evidence>
<feature type="binding site" evidence="16">
    <location>
        <position position="76"/>
    </location>
    <ligand>
        <name>Ca(2+)</name>
        <dbReference type="ChEBI" id="CHEBI:29108"/>
        <label>1</label>
    </ligand>
</feature>
<dbReference type="FunFam" id="1.10.420.10:FF:000001">
    <property type="entry name" value="Peroxidase"/>
    <property type="match status" value="1"/>
</dbReference>
<evidence type="ECO:0000256" key="15">
    <source>
        <dbReference type="PIRSR" id="PIRSR600823-2"/>
    </source>
</evidence>
<dbReference type="OrthoDB" id="2113341at2759"/>
<feature type="disulfide bond" evidence="18">
    <location>
        <begin position="37"/>
        <end position="117"/>
    </location>
</feature>
<dbReference type="InterPro" id="IPR019793">
    <property type="entry name" value="Peroxidases_heam-ligand_BS"/>
</dbReference>
<feature type="binding site" evidence="16">
    <location>
        <position position="195"/>
    </location>
    <ligand>
        <name>Ca(2+)</name>
        <dbReference type="ChEBI" id="CHEBI:29108"/>
        <label>2</label>
    </ligand>
</feature>
<evidence type="ECO:0000256" key="8">
    <source>
        <dbReference type="ARBA" id="ARBA00022837"/>
    </source>
</evidence>
<feature type="binding site" evidence="16">
    <location>
        <position position="246"/>
    </location>
    <ligand>
        <name>Ca(2+)</name>
        <dbReference type="ChEBI" id="CHEBI:29108"/>
        <label>2</label>
    </ligand>
</feature>
<comment type="similarity">
    <text evidence="3">Belongs to the peroxidase family. Ascorbate peroxidase subfamily.</text>
</comment>
<dbReference type="GO" id="GO:0046872">
    <property type="term" value="F:metal ion binding"/>
    <property type="evidence" value="ECO:0007669"/>
    <property type="project" value="UniProtKB-UniRule"/>
</dbReference>
<evidence type="ECO:0000256" key="5">
    <source>
        <dbReference type="ARBA" id="ARBA00022559"/>
    </source>
</evidence>
<evidence type="ECO:0000256" key="19">
    <source>
        <dbReference type="RuleBase" id="RU362060"/>
    </source>
</evidence>
<dbReference type="InterPro" id="IPR002016">
    <property type="entry name" value="Haem_peroxidase"/>
</dbReference>
<dbReference type="Pfam" id="PF00141">
    <property type="entry name" value="peroxidase"/>
    <property type="match status" value="1"/>
</dbReference>
<keyword evidence="11 18" id="KW-1015">Disulfide bond</keyword>
<dbReference type="GO" id="GO:0042744">
    <property type="term" value="P:hydrogen peroxide catabolic process"/>
    <property type="evidence" value="ECO:0007669"/>
    <property type="project" value="UniProtKB-KW"/>
</dbReference>
<dbReference type="PROSITE" id="PS00435">
    <property type="entry name" value="PEROXIDASE_1"/>
    <property type="match status" value="1"/>
</dbReference>
<dbReference type="InterPro" id="IPR010255">
    <property type="entry name" value="Haem_peroxidase_sf"/>
</dbReference>
<comment type="cofactor">
    <cofactor evidence="16 19">
        <name>Ca(2+)</name>
        <dbReference type="ChEBI" id="CHEBI:29108"/>
    </cofactor>
    <text evidence="16 19">Binds 2 calcium ions per subunit.</text>
</comment>
<dbReference type="InterPro" id="IPR019794">
    <property type="entry name" value="Peroxidases_AS"/>
</dbReference>
<gene>
    <name evidence="21" type="ORF">FEM48_Zijuj04G0008200</name>
</gene>
<dbReference type="GO" id="GO:0005576">
    <property type="term" value="C:extracellular region"/>
    <property type="evidence" value="ECO:0007669"/>
    <property type="project" value="UniProtKB-SubCell"/>
</dbReference>
<name>A0A978VGV9_ZIZJJ</name>
<feature type="binding site" evidence="16">
    <location>
        <position position="74"/>
    </location>
    <ligand>
        <name>Ca(2+)</name>
        <dbReference type="ChEBI" id="CHEBI:29108"/>
        <label>1</label>
    </ligand>
</feature>
<dbReference type="PRINTS" id="PR00461">
    <property type="entry name" value="PLPEROXIDASE"/>
</dbReference>